<proteinExistence type="inferred from homology"/>
<dbReference type="GO" id="GO:0016020">
    <property type="term" value="C:membrane"/>
    <property type="evidence" value="ECO:0007669"/>
    <property type="project" value="UniProtKB-SubCell"/>
</dbReference>
<evidence type="ECO:0000256" key="2">
    <source>
        <dbReference type="ARBA" id="ARBA00007200"/>
    </source>
</evidence>
<feature type="non-terminal residue" evidence="9">
    <location>
        <position position="153"/>
    </location>
</feature>
<dbReference type="SUPFAM" id="SSF49299">
    <property type="entry name" value="PKD domain"/>
    <property type="match status" value="1"/>
</dbReference>
<dbReference type="CDD" id="cd00146">
    <property type="entry name" value="PKD"/>
    <property type="match status" value="1"/>
</dbReference>
<keyword evidence="4" id="KW-0677">Repeat</keyword>
<evidence type="ECO:0000313" key="9">
    <source>
        <dbReference type="EMBL" id="PNI12095.1"/>
    </source>
</evidence>
<dbReference type="InterPro" id="IPR000601">
    <property type="entry name" value="PKD_dom"/>
</dbReference>
<organism evidence="9 10">
    <name type="scientific">Pan troglodytes</name>
    <name type="common">Chimpanzee</name>
    <dbReference type="NCBI Taxonomy" id="9598"/>
    <lineage>
        <taxon>Eukaryota</taxon>
        <taxon>Metazoa</taxon>
        <taxon>Chordata</taxon>
        <taxon>Craniata</taxon>
        <taxon>Vertebrata</taxon>
        <taxon>Euteleostomi</taxon>
        <taxon>Mammalia</taxon>
        <taxon>Eutheria</taxon>
        <taxon>Euarchontoglires</taxon>
        <taxon>Primates</taxon>
        <taxon>Haplorrhini</taxon>
        <taxon>Catarrhini</taxon>
        <taxon>Hominidae</taxon>
        <taxon>Pan</taxon>
    </lineage>
</organism>
<dbReference type="PROSITE" id="PS51111">
    <property type="entry name" value="REJ"/>
    <property type="match status" value="1"/>
</dbReference>
<gene>
    <name evidence="9" type="ORF">CK820_G0054628</name>
</gene>
<evidence type="ECO:0000259" key="7">
    <source>
        <dbReference type="PROSITE" id="PS50093"/>
    </source>
</evidence>
<evidence type="ECO:0000256" key="3">
    <source>
        <dbReference type="ARBA" id="ARBA00022692"/>
    </source>
</evidence>
<dbReference type="InterPro" id="IPR013783">
    <property type="entry name" value="Ig-like_fold"/>
</dbReference>
<evidence type="ECO:0000256" key="5">
    <source>
        <dbReference type="ARBA" id="ARBA00022989"/>
    </source>
</evidence>
<keyword evidence="3" id="KW-0812">Transmembrane</keyword>
<comment type="caution">
    <text evidence="9">The sequence shown here is derived from an EMBL/GenBank/DDBJ whole genome shotgun (WGS) entry which is preliminary data.</text>
</comment>
<dbReference type="Pfam" id="PF02010">
    <property type="entry name" value="REJ"/>
    <property type="match status" value="1"/>
</dbReference>
<evidence type="ECO:0000256" key="6">
    <source>
        <dbReference type="ARBA" id="ARBA00023136"/>
    </source>
</evidence>
<evidence type="ECO:0000259" key="8">
    <source>
        <dbReference type="PROSITE" id="PS51111"/>
    </source>
</evidence>
<comment type="similarity">
    <text evidence="2">Belongs to the polycystin family.</text>
</comment>
<feature type="domain" description="PKD" evidence="7">
    <location>
        <begin position="10"/>
        <end position="69"/>
    </location>
</feature>
<dbReference type="InterPro" id="IPR035986">
    <property type="entry name" value="PKD_dom_sf"/>
</dbReference>
<evidence type="ECO:0000256" key="4">
    <source>
        <dbReference type="ARBA" id="ARBA00022737"/>
    </source>
</evidence>
<reference evidence="9 10" key="1">
    <citation type="submission" date="2017-12" db="EMBL/GenBank/DDBJ databases">
        <title>High-resolution comparative analysis of great ape genomes.</title>
        <authorList>
            <person name="Pollen A."/>
            <person name="Hastie A."/>
            <person name="Hormozdiari F."/>
            <person name="Dougherty M."/>
            <person name="Liu R."/>
            <person name="Chaisson M."/>
            <person name="Hoppe E."/>
            <person name="Hill C."/>
            <person name="Pang A."/>
            <person name="Hillier L."/>
            <person name="Baker C."/>
            <person name="Armstrong J."/>
            <person name="Shendure J."/>
            <person name="Paten B."/>
            <person name="Wilson R."/>
            <person name="Chao H."/>
            <person name="Schneider V."/>
            <person name="Ventura M."/>
            <person name="Kronenberg Z."/>
            <person name="Murali S."/>
            <person name="Gordon D."/>
            <person name="Cantsilieris S."/>
            <person name="Munson K."/>
            <person name="Nelson B."/>
            <person name="Raja A."/>
            <person name="Underwood J."/>
            <person name="Diekhans M."/>
            <person name="Fiddes I."/>
            <person name="Haussler D."/>
            <person name="Eichler E."/>
        </authorList>
    </citation>
    <scope>NUCLEOTIDE SEQUENCE [LARGE SCALE GENOMIC DNA]</scope>
    <source>
        <strain evidence="9">Yerkes chimp pedigree #C0471</strain>
    </source>
</reference>
<feature type="domain" description="REJ" evidence="8">
    <location>
        <begin position="74"/>
        <end position="153"/>
    </location>
</feature>
<dbReference type="Gene3D" id="2.60.40.10">
    <property type="entry name" value="Immunoglobulins"/>
    <property type="match status" value="1"/>
</dbReference>
<protein>
    <submittedName>
        <fullName evidence="9">PKD1 isoform 12</fullName>
    </submittedName>
</protein>
<evidence type="ECO:0000313" key="10">
    <source>
        <dbReference type="Proteomes" id="UP000236370"/>
    </source>
</evidence>
<name>A0A2J8INK1_PANTR</name>
<sequence>AGVLVDSAVEVAFLWTFGDGEQALHQFQPPYNESFPVPDSVAQVLVEHNVTHTYAAPGEYVLTVLASNAFENLTQQVLIRSGRVPIVSLECVSCKAQAVYEVSRSSYVYLEGRCLNCSSGSKRGRWAARTFSNKTLVLDETTTSTGSAGMRLV</sequence>
<keyword evidence="5" id="KW-1133">Transmembrane helix</keyword>
<dbReference type="PANTHER" id="PTHR46730">
    <property type="entry name" value="POLYCYSTIN-1"/>
    <property type="match status" value="1"/>
</dbReference>
<dbReference type="InterPro" id="IPR014010">
    <property type="entry name" value="REJ_dom"/>
</dbReference>
<keyword evidence="6" id="KW-0472">Membrane</keyword>
<comment type="subcellular location">
    <subcellularLocation>
        <location evidence="1">Membrane</location>
    </subcellularLocation>
</comment>
<evidence type="ECO:0000256" key="1">
    <source>
        <dbReference type="ARBA" id="ARBA00004370"/>
    </source>
</evidence>
<dbReference type="EMBL" id="NBAG03000676">
    <property type="protein sequence ID" value="PNI12095.1"/>
    <property type="molecule type" value="Genomic_DNA"/>
</dbReference>
<dbReference type="PANTHER" id="PTHR46730:SF3">
    <property type="entry name" value="POLYCYSTIN-1"/>
    <property type="match status" value="1"/>
</dbReference>
<dbReference type="Proteomes" id="UP000236370">
    <property type="component" value="Unassembled WGS sequence"/>
</dbReference>
<dbReference type="AlphaFoldDB" id="A0A2J8INK1"/>
<accession>A0A2J8INK1</accession>
<dbReference type="InterPro" id="IPR002859">
    <property type="entry name" value="PKD/REJ-like"/>
</dbReference>
<dbReference type="PROSITE" id="PS50093">
    <property type="entry name" value="PKD"/>
    <property type="match status" value="1"/>
</dbReference>
<feature type="non-terminal residue" evidence="9">
    <location>
        <position position="1"/>
    </location>
</feature>